<dbReference type="Pfam" id="PF03473">
    <property type="entry name" value="MOSC"/>
    <property type="match status" value="1"/>
</dbReference>
<accession>A0A1P8UKV1</accession>
<dbReference type="STRING" id="1765967.BW247_01455"/>
<dbReference type="EMBL" id="CP019434">
    <property type="protein sequence ID" value="APZ44477.1"/>
    <property type="molecule type" value="Genomic_DNA"/>
</dbReference>
<sequence length="273" mass="30288">MLTHKQPVLERIRIYPLKSFDGMDVAIARVLPVGALASDRRFALCDAGGAFLNGKRDPRVHAVRIAWRMEADVLCFDATVGQRSCHGRLPEDAERLGEWFSAHFGQELTVVEDTQRGYPDDTDAHGPTVVATASIERVAAWLGEPLARTRRRFRANLEIGGVPAFWEDGLLGEEGAAPGRFLIGDVEFQGLKPCVRCPVPTRDPDTGVADSRLPRVFSAQRRTELPDWAPQSRFTHYYRFTLNTGVPAAFSGGELHVGDALREVFRPAQTPRE</sequence>
<organism evidence="2 3">
    <name type="scientific">Acidihalobacter ferrooxydans</name>
    <dbReference type="NCBI Taxonomy" id="1765967"/>
    <lineage>
        <taxon>Bacteria</taxon>
        <taxon>Pseudomonadati</taxon>
        <taxon>Pseudomonadota</taxon>
        <taxon>Gammaproteobacteria</taxon>
        <taxon>Chromatiales</taxon>
        <taxon>Ectothiorhodospiraceae</taxon>
        <taxon>Acidihalobacter</taxon>
    </lineage>
</organism>
<proteinExistence type="predicted"/>
<feature type="domain" description="MOSC" evidence="1">
    <location>
        <begin position="97"/>
        <end position="264"/>
    </location>
</feature>
<dbReference type="Proteomes" id="UP000243807">
    <property type="component" value="Chromosome"/>
</dbReference>
<name>A0A1P8UKV1_9GAMM</name>
<dbReference type="GO" id="GO:0003824">
    <property type="term" value="F:catalytic activity"/>
    <property type="evidence" value="ECO:0007669"/>
    <property type="project" value="InterPro"/>
</dbReference>
<dbReference type="SUPFAM" id="SSF141673">
    <property type="entry name" value="MOSC N-terminal domain-like"/>
    <property type="match status" value="1"/>
</dbReference>
<dbReference type="InterPro" id="IPR005303">
    <property type="entry name" value="MOCOS_middle"/>
</dbReference>
<evidence type="ECO:0000313" key="2">
    <source>
        <dbReference type="EMBL" id="APZ44477.1"/>
    </source>
</evidence>
<gene>
    <name evidence="2" type="ORF">BW247_01455</name>
</gene>
<dbReference type="KEGG" id="afy:BW247_01455"/>
<dbReference type="SUPFAM" id="SSF50800">
    <property type="entry name" value="PK beta-barrel domain-like"/>
    <property type="match status" value="1"/>
</dbReference>
<dbReference type="InterPro" id="IPR005302">
    <property type="entry name" value="MoCF_Sase_C"/>
</dbReference>
<dbReference type="Pfam" id="PF03476">
    <property type="entry name" value="MOSC_N"/>
    <property type="match status" value="1"/>
</dbReference>
<dbReference type="GO" id="GO:0030170">
    <property type="term" value="F:pyridoxal phosphate binding"/>
    <property type="evidence" value="ECO:0007669"/>
    <property type="project" value="InterPro"/>
</dbReference>
<evidence type="ECO:0000313" key="3">
    <source>
        <dbReference type="Proteomes" id="UP000243807"/>
    </source>
</evidence>
<dbReference type="PROSITE" id="PS51340">
    <property type="entry name" value="MOSC"/>
    <property type="match status" value="1"/>
</dbReference>
<reference evidence="2 3" key="1">
    <citation type="submission" date="2017-01" db="EMBL/GenBank/DDBJ databases">
        <title>Draft sequence of Acidihalobacter ferrooxidans strain DSM 14175 (strain V8).</title>
        <authorList>
            <person name="Khaleque H.N."/>
            <person name="Ramsay J.P."/>
            <person name="Murphy R.J.T."/>
            <person name="Kaksonen A.H."/>
            <person name="Boxall N.J."/>
            <person name="Watkin E.L.J."/>
        </authorList>
    </citation>
    <scope>NUCLEOTIDE SEQUENCE [LARGE SCALE GENOMIC DNA]</scope>
    <source>
        <strain evidence="2 3">V8</strain>
    </source>
</reference>
<keyword evidence="3" id="KW-1185">Reference proteome</keyword>
<dbReference type="RefSeq" id="WP_076838227.1">
    <property type="nucleotide sequence ID" value="NZ_CP019434.1"/>
</dbReference>
<protein>
    <recommendedName>
        <fullName evidence="1">MOSC domain-containing protein</fullName>
    </recommendedName>
</protein>
<dbReference type="AlphaFoldDB" id="A0A1P8UKV1"/>
<dbReference type="GO" id="GO:0030151">
    <property type="term" value="F:molybdenum ion binding"/>
    <property type="evidence" value="ECO:0007669"/>
    <property type="project" value="InterPro"/>
</dbReference>
<evidence type="ECO:0000259" key="1">
    <source>
        <dbReference type="PROSITE" id="PS51340"/>
    </source>
</evidence>
<dbReference type="InterPro" id="IPR011037">
    <property type="entry name" value="Pyrv_Knase-like_insert_dom_sf"/>
</dbReference>